<dbReference type="EMBL" id="JAAFZH010000013">
    <property type="protein sequence ID" value="NDU97888.1"/>
    <property type="molecule type" value="Genomic_DNA"/>
</dbReference>
<keyword evidence="2" id="KW-1185">Reference proteome</keyword>
<evidence type="ECO:0000313" key="1">
    <source>
        <dbReference type="EMBL" id="NDU97888.1"/>
    </source>
</evidence>
<dbReference type="AlphaFoldDB" id="A0A6L9LH15"/>
<gene>
    <name evidence="1" type="ORF">GK108_23585</name>
</gene>
<organism evidence="1 2">
    <name type="scientific">Spirosoma terrae</name>
    <dbReference type="NCBI Taxonomy" id="1968276"/>
    <lineage>
        <taxon>Bacteria</taxon>
        <taxon>Pseudomonadati</taxon>
        <taxon>Bacteroidota</taxon>
        <taxon>Cytophagia</taxon>
        <taxon>Cytophagales</taxon>
        <taxon>Cytophagaceae</taxon>
        <taxon>Spirosoma</taxon>
    </lineage>
</organism>
<protein>
    <submittedName>
        <fullName evidence="1">Uncharacterized protein</fullName>
    </submittedName>
</protein>
<evidence type="ECO:0000313" key="2">
    <source>
        <dbReference type="Proteomes" id="UP000474175"/>
    </source>
</evidence>
<proteinExistence type="predicted"/>
<reference evidence="1 2" key="1">
    <citation type="submission" date="2020-02" db="EMBL/GenBank/DDBJ databases">
        <title>Draft genome sequence of two Spirosoma agri KCTC 52727 and Spirosoma terrae KCTC 52035.</title>
        <authorList>
            <person name="Rojas J."/>
            <person name="Ambika Manirajan B."/>
            <person name="Suarez C."/>
            <person name="Ratering S."/>
            <person name="Schnell S."/>
        </authorList>
    </citation>
    <scope>NUCLEOTIDE SEQUENCE [LARGE SCALE GENOMIC DNA]</scope>
    <source>
        <strain evidence="1 2">KCTC 52035</strain>
    </source>
</reference>
<dbReference type="Proteomes" id="UP000474175">
    <property type="component" value="Unassembled WGS sequence"/>
</dbReference>
<accession>A0A6L9LH15</accession>
<name>A0A6L9LH15_9BACT</name>
<comment type="caution">
    <text evidence="1">The sequence shown here is derived from an EMBL/GenBank/DDBJ whole genome shotgun (WGS) entry which is preliminary data.</text>
</comment>
<dbReference type="RefSeq" id="WP_163953785.1">
    <property type="nucleotide sequence ID" value="NZ_JAAFZH010000013.1"/>
</dbReference>
<sequence length="77" mass="8848">MNNTNVAHWGGCFQLISTDAVRLSTNEKAGLSNEFWQLVRSDQLIPVYYSLCQFLWPKQAENTKAISPRYGFYSIND</sequence>